<evidence type="ECO:0000313" key="3">
    <source>
        <dbReference type="Proteomes" id="UP001064632"/>
    </source>
</evidence>
<dbReference type="RefSeq" id="WP_261695866.1">
    <property type="nucleotide sequence ID" value="NZ_CP104694.1"/>
</dbReference>
<feature type="domain" description="Iminophenyl-pyruvate dimer synthase" evidence="1">
    <location>
        <begin position="54"/>
        <end position="281"/>
    </location>
</feature>
<evidence type="ECO:0000259" key="1">
    <source>
        <dbReference type="Pfam" id="PF12902"/>
    </source>
</evidence>
<dbReference type="Gene3D" id="1.20.1260.10">
    <property type="match status" value="1"/>
</dbReference>
<reference evidence="2" key="1">
    <citation type="submission" date="2022-09" db="EMBL/GenBank/DDBJ databases">
        <title>Tahibacter sp. nov., isolated from a fresh water.</title>
        <authorList>
            <person name="Baek J.H."/>
            <person name="Lee J.K."/>
            <person name="Kim J.M."/>
            <person name="Jeon C.O."/>
        </authorList>
    </citation>
    <scope>NUCLEOTIDE SEQUENCE</scope>
    <source>
        <strain evidence="2">W38</strain>
    </source>
</reference>
<sequence length="478" mass="53017">MRPSKRRHLGSLTARLPKVDARDIFGLAKAAKPSAPYESEFAPRDYVAFLLHVDAEIEHGLMVQYLYAAYSLGGPQVPPEHRERVRGWQEIILGIAKEEMGHLICIQNVLRLIGAPLNLARDDYPWDVPFYPFPFTLERLTLDSLAKYVYAESPQDWSGPLADEIRARVEASTPNPHRVSELFALMIQLVSDPDYIPDSAFQATTYPFQASWDEWGRGYQGGQRGNLQGVNPAQAPDVLVLPLASRDDAVAALQQIAEQGEATHSSDPEGPSHFARFLNIYVQMRDLAEQGWSPSRPVATNPYVSLDPTLDPAQDLEVDAVTRPITDPQARLWASLHNLRYRMLLAYLTHSFTLYGGLSAAGTHSPRGAIINATFGEMYNLRAIAEILMDLPLGPDHPDILAGPPFQMPYTLDSPLGESNRWRLHLDLITAAEPLIQSLLKIAPPSRHAYLHALREADARMAAIAGRILAGHVNLALT</sequence>
<proteinExistence type="predicted"/>
<accession>A0ABY6BM69</accession>
<evidence type="ECO:0000313" key="2">
    <source>
        <dbReference type="EMBL" id="UXI68907.1"/>
    </source>
</evidence>
<dbReference type="EMBL" id="CP104694">
    <property type="protein sequence ID" value="UXI68907.1"/>
    <property type="molecule type" value="Genomic_DNA"/>
</dbReference>
<gene>
    <name evidence="2" type="ORF">N4264_04420</name>
</gene>
<keyword evidence="3" id="KW-1185">Reference proteome</keyword>
<dbReference type="Pfam" id="PF12902">
    <property type="entry name" value="Ferritin-like"/>
    <property type="match status" value="1"/>
</dbReference>
<protein>
    <submittedName>
        <fullName evidence="2">Ferritin-like protein</fullName>
    </submittedName>
</protein>
<organism evidence="2 3">
    <name type="scientific">Tahibacter amnicola</name>
    <dbReference type="NCBI Taxonomy" id="2976241"/>
    <lineage>
        <taxon>Bacteria</taxon>
        <taxon>Pseudomonadati</taxon>
        <taxon>Pseudomonadota</taxon>
        <taxon>Gammaproteobacteria</taxon>
        <taxon>Lysobacterales</taxon>
        <taxon>Rhodanobacteraceae</taxon>
        <taxon>Tahibacter</taxon>
    </lineage>
</organism>
<dbReference type="Proteomes" id="UP001064632">
    <property type="component" value="Chromosome"/>
</dbReference>
<name>A0ABY6BM69_9GAMM</name>
<dbReference type="InterPro" id="IPR026820">
    <property type="entry name" value="VioB/RebD_dom"/>
</dbReference>
<dbReference type="InterPro" id="IPR012347">
    <property type="entry name" value="Ferritin-like"/>
</dbReference>